<dbReference type="PANTHER" id="PTHR24567">
    <property type="entry name" value="CRP FAMILY TRANSCRIPTIONAL REGULATORY PROTEIN"/>
    <property type="match status" value="1"/>
</dbReference>
<dbReference type="GO" id="GO:0003700">
    <property type="term" value="F:DNA-binding transcription factor activity"/>
    <property type="evidence" value="ECO:0007669"/>
    <property type="project" value="TreeGrafter"/>
</dbReference>
<dbReference type="Pfam" id="PF13545">
    <property type="entry name" value="HTH_Crp_2"/>
    <property type="match status" value="1"/>
</dbReference>
<evidence type="ECO:0000256" key="2">
    <source>
        <dbReference type="ARBA" id="ARBA00023125"/>
    </source>
</evidence>
<dbReference type="Gene3D" id="1.10.10.10">
    <property type="entry name" value="Winged helix-like DNA-binding domain superfamily/Winged helix DNA-binding domain"/>
    <property type="match status" value="1"/>
</dbReference>
<comment type="caution">
    <text evidence="5">The sequence shown here is derived from an EMBL/GenBank/DDBJ whole genome shotgun (WGS) entry which is preliminary data.</text>
</comment>
<feature type="domain" description="HTH crp-type" evidence="4">
    <location>
        <begin position="133"/>
        <end position="202"/>
    </location>
</feature>
<dbReference type="InterPro" id="IPR012318">
    <property type="entry name" value="HTH_CRP"/>
</dbReference>
<dbReference type="GO" id="GO:0003677">
    <property type="term" value="F:DNA binding"/>
    <property type="evidence" value="ECO:0007669"/>
    <property type="project" value="UniProtKB-KW"/>
</dbReference>
<dbReference type="RefSeq" id="WP_245909572.1">
    <property type="nucleotide sequence ID" value="NZ_QJJS01000013.1"/>
</dbReference>
<keyword evidence="3" id="KW-0804">Transcription</keyword>
<gene>
    <name evidence="5" type="ORF">C7444_11356</name>
</gene>
<dbReference type="Gene3D" id="2.60.120.10">
    <property type="entry name" value="Jelly Rolls"/>
    <property type="match status" value="1"/>
</dbReference>
<evidence type="ECO:0000259" key="4">
    <source>
        <dbReference type="PROSITE" id="PS51063"/>
    </source>
</evidence>
<proteinExistence type="predicted"/>
<sequence length="213" mass="23717">MILDDREVGLLMRLARRRVVAAGELVLHGDHPARDLVLLLSGDVVLGSRAADGSLRTERSLSGPAWLDLSSAWREAVYEMEALALSDVVVAELDLVMLRAELLLQPALALKLCSRLSLQVHQLIDASRNLLHNDASARFAQWLLQRCPDAEGEVQLRLQERKRDIAQQLAMTPETLSRLMRSFEGRGVIDVRGYQVRIRDVARLRELAGGAVD</sequence>
<organism evidence="5 6">
    <name type="scientific">Sphaerotilus hippei</name>
    <dbReference type="NCBI Taxonomy" id="744406"/>
    <lineage>
        <taxon>Bacteria</taxon>
        <taxon>Pseudomonadati</taxon>
        <taxon>Pseudomonadota</taxon>
        <taxon>Betaproteobacteria</taxon>
        <taxon>Burkholderiales</taxon>
        <taxon>Sphaerotilaceae</taxon>
        <taxon>Sphaerotilus</taxon>
    </lineage>
</organism>
<keyword evidence="1" id="KW-0805">Transcription regulation</keyword>
<dbReference type="InterPro" id="IPR036390">
    <property type="entry name" value="WH_DNA-bd_sf"/>
</dbReference>
<dbReference type="SUPFAM" id="SSF51206">
    <property type="entry name" value="cAMP-binding domain-like"/>
    <property type="match status" value="1"/>
</dbReference>
<dbReference type="PANTHER" id="PTHR24567:SF74">
    <property type="entry name" value="HTH-TYPE TRANSCRIPTIONAL REGULATOR ARCR"/>
    <property type="match status" value="1"/>
</dbReference>
<dbReference type="Proteomes" id="UP000247811">
    <property type="component" value="Unassembled WGS sequence"/>
</dbReference>
<dbReference type="InterPro" id="IPR014710">
    <property type="entry name" value="RmlC-like_jellyroll"/>
</dbReference>
<dbReference type="SMART" id="SM00419">
    <property type="entry name" value="HTH_CRP"/>
    <property type="match status" value="1"/>
</dbReference>
<protein>
    <submittedName>
        <fullName evidence="5">CRP-like cAMP-binding protein</fullName>
    </submittedName>
</protein>
<keyword evidence="2" id="KW-0238">DNA-binding</keyword>
<dbReference type="InterPro" id="IPR036388">
    <property type="entry name" value="WH-like_DNA-bd_sf"/>
</dbReference>
<dbReference type="EMBL" id="QJJS01000013">
    <property type="protein sequence ID" value="PXW94565.1"/>
    <property type="molecule type" value="Genomic_DNA"/>
</dbReference>
<dbReference type="InterPro" id="IPR050397">
    <property type="entry name" value="Env_Response_Regulators"/>
</dbReference>
<evidence type="ECO:0000313" key="5">
    <source>
        <dbReference type="EMBL" id="PXW94565.1"/>
    </source>
</evidence>
<dbReference type="SUPFAM" id="SSF46785">
    <property type="entry name" value="Winged helix' DNA-binding domain"/>
    <property type="match status" value="1"/>
</dbReference>
<evidence type="ECO:0000256" key="1">
    <source>
        <dbReference type="ARBA" id="ARBA00023015"/>
    </source>
</evidence>
<name>A0A318GXJ3_9BURK</name>
<dbReference type="InterPro" id="IPR018490">
    <property type="entry name" value="cNMP-bd_dom_sf"/>
</dbReference>
<dbReference type="PROSITE" id="PS51063">
    <property type="entry name" value="HTH_CRP_2"/>
    <property type="match status" value="1"/>
</dbReference>
<accession>A0A318GXJ3</accession>
<reference evidence="5 6" key="1">
    <citation type="submission" date="2018-05" db="EMBL/GenBank/DDBJ databases">
        <title>Genomic Encyclopedia of Type Strains, Phase IV (KMG-IV): sequencing the most valuable type-strain genomes for metagenomic binning, comparative biology and taxonomic classification.</title>
        <authorList>
            <person name="Goeker M."/>
        </authorList>
    </citation>
    <scope>NUCLEOTIDE SEQUENCE [LARGE SCALE GENOMIC DNA]</scope>
    <source>
        <strain evidence="5 6">DSM 566</strain>
    </source>
</reference>
<evidence type="ECO:0000313" key="6">
    <source>
        <dbReference type="Proteomes" id="UP000247811"/>
    </source>
</evidence>
<dbReference type="GO" id="GO:0005829">
    <property type="term" value="C:cytosol"/>
    <property type="evidence" value="ECO:0007669"/>
    <property type="project" value="TreeGrafter"/>
</dbReference>
<evidence type="ECO:0000256" key="3">
    <source>
        <dbReference type="ARBA" id="ARBA00023163"/>
    </source>
</evidence>
<keyword evidence="6" id="KW-1185">Reference proteome</keyword>
<dbReference type="AlphaFoldDB" id="A0A318GXJ3"/>